<proteinExistence type="predicted"/>
<protein>
    <recommendedName>
        <fullName evidence="5">Secreted protein</fullName>
    </recommendedName>
</protein>
<evidence type="ECO:0000256" key="1">
    <source>
        <dbReference type="SAM" id="MobiDB-lite"/>
    </source>
</evidence>
<evidence type="ECO:0000313" key="4">
    <source>
        <dbReference type="Proteomes" id="UP001236507"/>
    </source>
</evidence>
<evidence type="ECO:0008006" key="5">
    <source>
        <dbReference type="Google" id="ProtNLM"/>
    </source>
</evidence>
<evidence type="ECO:0000256" key="2">
    <source>
        <dbReference type="SAM" id="SignalP"/>
    </source>
</evidence>
<feature type="compositionally biased region" description="Basic and acidic residues" evidence="1">
    <location>
        <begin position="44"/>
        <end position="85"/>
    </location>
</feature>
<keyword evidence="4" id="KW-1185">Reference proteome</keyword>
<gene>
    <name evidence="3" type="ORF">QM524_14525</name>
</gene>
<feature type="chain" id="PRO_5046193845" description="Secreted protein" evidence="2">
    <location>
        <begin position="27"/>
        <end position="165"/>
    </location>
</feature>
<dbReference type="Proteomes" id="UP001236507">
    <property type="component" value="Unassembled WGS sequence"/>
</dbReference>
<evidence type="ECO:0000313" key="3">
    <source>
        <dbReference type="EMBL" id="MDI9860425.1"/>
    </source>
</evidence>
<reference evidence="3 4" key="1">
    <citation type="submission" date="2023-05" db="EMBL/GenBank/DDBJ databases">
        <title>Novel species of genus Flectobacillus isolated from stream in China.</title>
        <authorList>
            <person name="Lu H."/>
        </authorList>
    </citation>
    <scope>NUCLEOTIDE SEQUENCE [LARGE SCALE GENOMIC DNA]</scope>
    <source>
        <strain evidence="3 4">KCTC 42575</strain>
    </source>
</reference>
<feature type="region of interest" description="Disordered" evidence="1">
    <location>
        <begin position="30"/>
        <end position="90"/>
    </location>
</feature>
<keyword evidence="2" id="KW-0732">Signal</keyword>
<sequence length="165" mass="20303">MKRNIFLSTIAILSLGLVLVASSTFAQGYDRRDDYNRNNPYNDNRYDDYSRNDRSREYPIDPRNPYDERSRVFDTRNPYDPRPVYDNRSQGRYNDYDYRCNCDTYSYCSHRQQWANRYFPVDPRNPYDIRNNPRRYDSYSYNNRRGRDRVVIVVPERGHHHRRDW</sequence>
<comment type="caution">
    <text evidence="3">The sequence shown here is derived from an EMBL/GenBank/DDBJ whole genome shotgun (WGS) entry which is preliminary data.</text>
</comment>
<dbReference type="RefSeq" id="WP_283345136.1">
    <property type="nucleotide sequence ID" value="NZ_JASHIF010000011.1"/>
</dbReference>
<feature type="signal peptide" evidence="2">
    <location>
        <begin position="1"/>
        <end position="26"/>
    </location>
</feature>
<accession>A0ABT6YA59</accession>
<organism evidence="3 4">
    <name type="scientific">Flectobacillus roseus</name>
    <dbReference type="NCBI Taxonomy" id="502259"/>
    <lineage>
        <taxon>Bacteria</taxon>
        <taxon>Pseudomonadati</taxon>
        <taxon>Bacteroidota</taxon>
        <taxon>Cytophagia</taxon>
        <taxon>Cytophagales</taxon>
        <taxon>Flectobacillaceae</taxon>
        <taxon>Flectobacillus</taxon>
    </lineage>
</organism>
<dbReference type="EMBL" id="JASHIF010000011">
    <property type="protein sequence ID" value="MDI9860425.1"/>
    <property type="molecule type" value="Genomic_DNA"/>
</dbReference>
<name>A0ABT6YA59_9BACT</name>